<comment type="caution">
    <text evidence="1">The sequence shown here is derived from an EMBL/GenBank/DDBJ whole genome shotgun (WGS) entry which is preliminary data.</text>
</comment>
<gene>
    <name evidence="1" type="ORF">ZIOFF_072784</name>
</gene>
<keyword evidence="2" id="KW-1185">Reference proteome</keyword>
<reference evidence="1 2" key="1">
    <citation type="submission" date="2020-08" db="EMBL/GenBank/DDBJ databases">
        <title>Plant Genome Project.</title>
        <authorList>
            <person name="Zhang R.-G."/>
        </authorList>
    </citation>
    <scope>NUCLEOTIDE SEQUENCE [LARGE SCALE GENOMIC DNA]</scope>
    <source>
        <tissue evidence="1">Rhizome</tissue>
    </source>
</reference>
<sequence>MSTCSARSPGSRTDSSDAPIIIRFCRRTFPSPEHSGELVGFVIHQPFHLLMQQQAWERETQVMLVLVAANYVWRDDLDLLKEAFCDYTSSVVRRLPMMSAVMMEIYSIIFVPNASLDASRL</sequence>
<dbReference type="Proteomes" id="UP000734854">
    <property type="component" value="Unassembled WGS sequence"/>
</dbReference>
<dbReference type="AlphaFoldDB" id="A0A8J5C8I9"/>
<protein>
    <submittedName>
        <fullName evidence="1">Uncharacterized protein</fullName>
    </submittedName>
</protein>
<dbReference type="EMBL" id="JACMSC010000022">
    <property type="protein sequence ID" value="KAG6468212.1"/>
    <property type="molecule type" value="Genomic_DNA"/>
</dbReference>
<name>A0A8J5C8I9_ZINOF</name>
<proteinExistence type="predicted"/>
<evidence type="ECO:0000313" key="1">
    <source>
        <dbReference type="EMBL" id="KAG6468212.1"/>
    </source>
</evidence>
<organism evidence="1 2">
    <name type="scientific">Zingiber officinale</name>
    <name type="common">Ginger</name>
    <name type="synonym">Amomum zingiber</name>
    <dbReference type="NCBI Taxonomy" id="94328"/>
    <lineage>
        <taxon>Eukaryota</taxon>
        <taxon>Viridiplantae</taxon>
        <taxon>Streptophyta</taxon>
        <taxon>Embryophyta</taxon>
        <taxon>Tracheophyta</taxon>
        <taxon>Spermatophyta</taxon>
        <taxon>Magnoliopsida</taxon>
        <taxon>Liliopsida</taxon>
        <taxon>Zingiberales</taxon>
        <taxon>Zingiberaceae</taxon>
        <taxon>Zingiber</taxon>
    </lineage>
</organism>
<accession>A0A8J5C8I9</accession>
<evidence type="ECO:0000313" key="2">
    <source>
        <dbReference type="Proteomes" id="UP000734854"/>
    </source>
</evidence>